<evidence type="ECO:0000256" key="2">
    <source>
        <dbReference type="ARBA" id="ARBA00022475"/>
    </source>
</evidence>
<feature type="domain" description="ABC transporter" evidence="7">
    <location>
        <begin position="5"/>
        <end position="235"/>
    </location>
</feature>
<evidence type="ECO:0000313" key="9">
    <source>
        <dbReference type="Proteomes" id="UP000295573"/>
    </source>
</evidence>
<dbReference type="Pfam" id="PF17912">
    <property type="entry name" value="OB_MalK"/>
    <property type="match status" value="1"/>
</dbReference>
<dbReference type="SUPFAM" id="SSF50331">
    <property type="entry name" value="MOP-like"/>
    <property type="match status" value="1"/>
</dbReference>
<protein>
    <submittedName>
        <fullName evidence="8">sn-glycerol 3-phosphate transport system ATP-binding protein/multiple sugar transport system ATP-binding protein</fullName>
    </submittedName>
</protein>
<dbReference type="InterPro" id="IPR003593">
    <property type="entry name" value="AAA+_ATPase"/>
</dbReference>
<dbReference type="PANTHER" id="PTHR43875">
    <property type="entry name" value="MALTODEXTRIN IMPORT ATP-BINDING PROTEIN MSMX"/>
    <property type="match status" value="1"/>
</dbReference>
<evidence type="ECO:0000256" key="4">
    <source>
        <dbReference type="ARBA" id="ARBA00022840"/>
    </source>
</evidence>
<dbReference type="InterPro" id="IPR040582">
    <property type="entry name" value="OB_MalK-like"/>
</dbReference>
<keyword evidence="6" id="KW-0472">Membrane</keyword>
<evidence type="ECO:0000256" key="6">
    <source>
        <dbReference type="ARBA" id="ARBA00023136"/>
    </source>
</evidence>
<dbReference type="OrthoDB" id="3180400at2"/>
<sequence>MTTGISVRGVRKRYGDTVVLDDLDLEVGAGEFLAVVGPSGCGKSTLMRIVAGIEPLTAGSVVIGGEDVTYAHPGDRGIGMVFQDYALYPHLNVEGNLAFGLRAHRVDKAEVRRRVAATARQIGLTEHLAKKPGQLSGGQRQRVALGRAMIREPRAYLMDEPLSNLDAALRVQMRAELIEFHQRVAGTVLYVTHDQVEAMTMGDRVAVMNGGRFEQIADPTTIYEQPATLFVAGFLGSPRMNFLDAVTGVEGDSVRVTAGPLSWTVPAGQLDGPLPESVVVGFRPETVLPSGSVLPGSAAGQAATFAGDVALREYLGNEAILHLDVDGHRIVSRLPARVAQDAVPFAVDATDLHLFDPAGPALWHGSALRALTGLRQ</sequence>
<dbReference type="CDD" id="cd03301">
    <property type="entry name" value="ABC_MalK_N"/>
    <property type="match status" value="1"/>
</dbReference>
<accession>A0A4R2IVA6</accession>
<keyword evidence="4 8" id="KW-0067">ATP-binding</keyword>
<comment type="caution">
    <text evidence="8">The sequence shown here is derived from an EMBL/GenBank/DDBJ whole genome shotgun (WGS) entry which is preliminary data.</text>
</comment>
<evidence type="ECO:0000256" key="3">
    <source>
        <dbReference type="ARBA" id="ARBA00022741"/>
    </source>
</evidence>
<dbReference type="Proteomes" id="UP000295573">
    <property type="component" value="Unassembled WGS sequence"/>
</dbReference>
<evidence type="ECO:0000259" key="7">
    <source>
        <dbReference type="PROSITE" id="PS50893"/>
    </source>
</evidence>
<dbReference type="InterPro" id="IPR008995">
    <property type="entry name" value="Mo/tungstate-bd_C_term_dom"/>
</dbReference>
<dbReference type="RefSeq" id="WP_132147494.1">
    <property type="nucleotide sequence ID" value="NZ_SLWR01000003.1"/>
</dbReference>
<keyword evidence="5" id="KW-1278">Translocase</keyword>
<dbReference type="SMART" id="SM00382">
    <property type="entry name" value="AAA"/>
    <property type="match status" value="1"/>
</dbReference>
<dbReference type="Gene3D" id="3.40.50.300">
    <property type="entry name" value="P-loop containing nucleotide triphosphate hydrolases"/>
    <property type="match status" value="1"/>
</dbReference>
<reference evidence="8 9" key="1">
    <citation type="journal article" date="2015" name="Stand. Genomic Sci.">
        <title>Genomic Encyclopedia of Bacterial and Archaeal Type Strains, Phase III: the genomes of soil and plant-associated and newly described type strains.</title>
        <authorList>
            <person name="Whitman W.B."/>
            <person name="Woyke T."/>
            <person name="Klenk H.P."/>
            <person name="Zhou Y."/>
            <person name="Lilburn T.G."/>
            <person name="Beck B.J."/>
            <person name="De Vos P."/>
            <person name="Vandamme P."/>
            <person name="Eisen J.A."/>
            <person name="Garrity G."/>
            <person name="Hugenholtz P."/>
            <person name="Kyrpides N.C."/>
        </authorList>
    </citation>
    <scope>NUCLEOTIDE SEQUENCE [LARGE SCALE GENOMIC DNA]</scope>
    <source>
        <strain evidence="8 9">VKM Ac-2541</strain>
    </source>
</reference>
<dbReference type="GO" id="GO:0140359">
    <property type="term" value="F:ABC-type transporter activity"/>
    <property type="evidence" value="ECO:0007669"/>
    <property type="project" value="InterPro"/>
</dbReference>
<dbReference type="SUPFAM" id="SSF52540">
    <property type="entry name" value="P-loop containing nucleoside triphosphate hydrolases"/>
    <property type="match status" value="1"/>
</dbReference>
<dbReference type="GO" id="GO:0055052">
    <property type="term" value="C:ATP-binding cassette (ABC) transporter complex, substrate-binding subunit-containing"/>
    <property type="evidence" value="ECO:0007669"/>
    <property type="project" value="TreeGrafter"/>
</dbReference>
<dbReference type="Pfam" id="PF00005">
    <property type="entry name" value="ABC_tran"/>
    <property type="match status" value="1"/>
</dbReference>
<dbReference type="FunFam" id="3.40.50.300:FF:000042">
    <property type="entry name" value="Maltose/maltodextrin ABC transporter, ATP-binding protein"/>
    <property type="match status" value="1"/>
</dbReference>
<dbReference type="InterPro" id="IPR047641">
    <property type="entry name" value="ABC_transpr_MalK/UgpC-like"/>
</dbReference>
<dbReference type="PANTHER" id="PTHR43875:SF15">
    <property type="entry name" value="TREHALOSE IMPORT ATP-BINDING PROTEIN SUGC"/>
    <property type="match status" value="1"/>
</dbReference>
<dbReference type="GO" id="GO:0008643">
    <property type="term" value="P:carbohydrate transport"/>
    <property type="evidence" value="ECO:0007669"/>
    <property type="project" value="InterPro"/>
</dbReference>
<gene>
    <name evidence="8" type="ORF">EV646_103485</name>
</gene>
<dbReference type="GO" id="GO:0005524">
    <property type="term" value="F:ATP binding"/>
    <property type="evidence" value="ECO:0007669"/>
    <property type="project" value="UniProtKB-KW"/>
</dbReference>
<evidence type="ECO:0000256" key="1">
    <source>
        <dbReference type="ARBA" id="ARBA00022448"/>
    </source>
</evidence>
<dbReference type="Gene3D" id="2.40.50.140">
    <property type="entry name" value="Nucleic acid-binding proteins"/>
    <property type="match status" value="1"/>
</dbReference>
<name>A0A4R2IVA6_9ACTN</name>
<dbReference type="InterPro" id="IPR012340">
    <property type="entry name" value="NA-bd_OB-fold"/>
</dbReference>
<dbReference type="InterPro" id="IPR027417">
    <property type="entry name" value="P-loop_NTPase"/>
</dbReference>
<keyword evidence="3" id="KW-0547">Nucleotide-binding</keyword>
<dbReference type="EMBL" id="SLWR01000003">
    <property type="protein sequence ID" value="TCO49503.1"/>
    <property type="molecule type" value="Genomic_DNA"/>
</dbReference>
<dbReference type="InterPro" id="IPR017871">
    <property type="entry name" value="ABC_transporter-like_CS"/>
</dbReference>
<dbReference type="PROSITE" id="PS50893">
    <property type="entry name" value="ABC_TRANSPORTER_2"/>
    <property type="match status" value="1"/>
</dbReference>
<organism evidence="8 9">
    <name type="scientific">Kribbella antiqua</name>
    <dbReference type="NCBI Taxonomy" id="2512217"/>
    <lineage>
        <taxon>Bacteria</taxon>
        <taxon>Bacillati</taxon>
        <taxon>Actinomycetota</taxon>
        <taxon>Actinomycetes</taxon>
        <taxon>Propionibacteriales</taxon>
        <taxon>Kribbellaceae</taxon>
        <taxon>Kribbella</taxon>
    </lineage>
</organism>
<evidence type="ECO:0000313" key="8">
    <source>
        <dbReference type="EMBL" id="TCO49503.1"/>
    </source>
</evidence>
<dbReference type="InterPro" id="IPR003439">
    <property type="entry name" value="ABC_transporter-like_ATP-bd"/>
</dbReference>
<proteinExistence type="predicted"/>
<dbReference type="PROSITE" id="PS00211">
    <property type="entry name" value="ABC_TRANSPORTER_1"/>
    <property type="match status" value="1"/>
</dbReference>
<dbReference type="InterPro" id="IPR015855">
    <property type="entry name" value="ABC_transpr_MalK-like"/>
</dbReference>
<keyword evidence="2" id="KW-1003">Cell membrane</keyword>
<dbReference type="AlphaFoldDB" id="A0A4R2IVA6"/>
<dbReference type="GO" id="GO:0016887">
    <property type="term" value="F:ATP hydrolysis activity"/>
    <property type="evidence" value="ECO:0007669"/>
    <property type="project" value="InterPro"/>
</dbReference>
<keyword evidence="8" id="KW-0762">Sugar transport</keyword>
<keyword evidence="9" id="KW-1185">Reference proteome</keyword>
<keyword evidence="1" id="KW-0813">Transport</keyword>
<evidence type="ECO:0000256" key="5">
    <source>
        <dbReference type="ARBA" id="ARBA00022967"/>
    </source>
</evidence>
<dbReference type="Gene3D" id="2.40.50.100">
    <property type="match status" value="1"/>
</dbReference>